<protein>
    <recommendedName>
        <fullName evidence="2">AB hydrolase-1 domain-containing protein</fullName>
    </recommendedName>
</protein>
<dbReference type="SUPFAM" id="SSF53474">
    <property type="entry name" value="alpha/beta-Hydrolases"/>
    <property type="match status" value="1"/>
</dbReference>
<name>A0A8J2SWB3_9STRA</name>
<sequence length="400" mass="42289">MRLLLLLRVAAALSSGALPPSAVYKPTETGDRALSWLAALGVFAKLVKRRPAAAVVAGLLTQPLAAGITRDLLRAPVLAEPVTLLPDANSRIVSTKPLEGVRIVAYEGRGAVAVHASHGFGSTAESFQELLEALSVQLNVASVIAHDHPGFGLTKRPSQRHKYMLGGDVALALTRNASSVVFIGHSMGAVSATDAAVRAAEAGTRTALVLIAPAIVAGRSIGPPSVKRRSVIARAVGALTKLVVTRWPFRILVRRLVLAKDFWPRGLGATYGERARQDTDQLNAYAKRYARAAGVVGWERGLLAFCAARLEQVLNALLTGDSIEARLARALRSAYIPLDRVLVINGEDDALVPVANARRLVENLRTSAPAASVELVEIAGAGHCPHEEGDVSEIVGNFIK</sequence>
<evidence type="ECO:0000259" key="2">
    <source>
        <dbReference type="Pfam" id="PF12697"/>
    </source>
</evidence>
<evidence type="ECO:0000256" key="1">
    <source>
        <dbReference type="SAM" id="SignalP"/>
    </source>
</evidence>
<dbReference type="PANTHER" id="PTHR43689">
    <property type="entry name" value="HYDROLASE"/>
    <property type="match status" value="1"/>
</dbReference>
<evidence type="ECO:0000313" key="3">
    <source>
        <dbReference type="EMBL" id="CAH0375162.1"/>
    </source>
</evidence>
<reference evidence="3" key="1">
    <citation type="submission" date="2021-11" db="EMBL/GenBank/DDBJ databases">
        <authorList>
            <consortium name="Genoscope - CEA"/>
            <person name="William W."/>
        </authorList>
    </citation>
    <scope>NUCLEOTIDE SEQUENCE</scope>
</reference>
<dbReference type="EMBL" id="CAKKNE010000004">
    <property type="protein sequence ID" value="CAH0375162.1"/>
    <property type="molecule type" value="Genomic_DNA"/>
</dbReference>
<keyword evidence="1" id="KW-0732">Signal</keyword>
<proteinExistence type="predicted"/>
<dbReference type="Pfam" id="PF12697">
    <property type="entry name" value="Abhydrolase_6"/>
    <property type="match status" value="1"/>
</dbReference>
<dbReference type="Gene3D" id="3.40.50.1820">
    <property type="entry name" value="alpha/beta hydrolase"/>
    <property type="match status" value="1"/>
</dbReference>
<comment type="caution">
    <text evidence="3">The sequence shown here is derived from an EMBL/GenBank/DDBJ whole genome shotgun (WGS) entry which is preliminary data.</text>
</comment>
<evidence type="ECO:0000313" key="4">
    <source>
        <dbReference type="Proteomes" id="UP000789595"/>
    </source>
</evidence>
<dbReference type="OrthoDB" id="44747at2759"/>
<feature type="domain" description="AB hydrolase-1" evidence="2">
    <location>
        <begin position="118"/>
        <end position="388"/>
    </location>
</feature>
<dbReference type="InterPro" id="IPR000073">
    <property type="entry name" value="AB_hydrolase_1"/>
</dbReference>
<dbReference type="Proteomes" id="UP000789595">
    <property type="component" value="Unassembled WGS sequence"/>
</dbReference>
<dbReference type="AlphaFoldDB" id="A0A8J2SWB3"/>
<feature type="chain" id="PRO_5035254820" description="AB hydrolase-1 domain-containing protein" evidence="1">
    <location>
        <begin position="17"/>
        <end position="400"/>
    </location>
</feature>
<accession>A0A8J2SWB3</accession>
<feature type="signal peptide" evidence="1">
    <location>
        <begin position="1"/>
        <end position="16"/>
    </location>
</feature>
<dbReference type="InterPro" id="IPR029058">
    <property type="entry name" value="AB_hydrolase_fold"/>
</dbReference>
<keyword evidence="4" id="KW-1185">Reference proteome</keyword>
<gene>
    <name evidence="3" type="ORF">PECAL_4P24850</name>
</gene>
<dbReference type="PANTHER" id="PTHR43689:SF1">
    <property type="entry name" value="ALPHA_BETA-HYDROLASES SUPERFAMILY PROTEIN"/>
    <property type="match status" value="1"/>
</dbReference>
<organism evidence="3 4">
    <name type="scientific">Pelagomonas calceolata</name>
    <dbReference type="NCBI Taxonomy" id="35677"/>
    <lineage>
        <taxon>Eukaryota</taxon>
        <taxon>Sar</taxon>
        <taxon>Stramenopiles</taxon>
        <taxon>Ochrophyta</taxon>
        <taxon>Pelagophyceae</taxon>
        <taxon>Pelagomonadales</taxon>
        <taxon>Pelagomonadaceae</taxon>
        <taxon>Pelagomonas</taxon>
    </lineage>
</organism>